<dbReference type="InterPro" id="IPR049177">
    <property type="entry name" value="MgtC_SapB_SrpB_YhiD_N"/>
</dbReference>
<dbReference type="PRINTS" id="PR01837">
    <property type="entry name" value="MGTCSAPBPROT"/>
</dbReference>
<keyword evidence="5 7" id="KW-1133">Transmembrane helix</keyword>
<keyword evidence="4 7" id="KW-0812">Transmembrane</keyword>
<accession>A0A1G2DZ36</accession>
<reference evidence="9 10" key="1">
    <citation type="journal article" date="2016" name="Nat. Commun.">
        <title>Thousands of microbial genomes shed light on interconnected biogeochemical processes in an aquifer system.</title>
        <authorList>
            <person name="Anantharaman K."/>
            <person name="Brown C.T."/>
            <person name="Hug L.A."/>
            <person name="Sharon I."/>
            <person name="Castelle C.J."/>
            <person name="Probst A.J."/>
            <person name="Thomas B.C."/>
            <person name="Singh A."/>
            <person name="Wilkins M.J."/>
            <person name="Karaoz U."/>
            <person name="Brodie E.L."/>
            <person name="Williams K.H."/>
            <person name="Hubbard S.S."/>
            <person name="Banfield J.F."/>
        </authorList>
    </citation>
    <scope>NUCLEOTIDE SEQUENCE [LARGE SCALE GENOMIC DNA]</scope>
</reference>
<sequence>MEIQIIYQLFSATFLGALIGLEKEIKRKGAGLQTYSLVALGACLFTLTVLSLNKSGIVAEPSSIFIAIAVGMGFIGGGVIFRGESGIAGLTTAAALWTTAAIGLAVGAQFYFLAILATFLTLLILIGFGWLEGKILKPR</sequence>
<dbReference type="STRING" id="1801663.A2175_00985"/>
<dbReference type="Proteomes" id="UP000176755">
    <property type="component" value="Unassembled WGS sequence"/>
</dbReference>
<feature type="transmembrane region" description="Helical" evidence="7">
    <location>
        <begin position="88"/>
        <end position="106"/>
    </location>
</feature>
<evidence type="ECO:0000256" key="2">
    <source>
        <dbReference type="ARBA" id="ARBA00009298"/>
    </source>
</evidence>
<evidence type="ECO:0000256" key="6">
    <source>
        <dbReference type="ARBA" id="ARBA00023136"/>
    </source>
</evidence>
<name>A0A1G2DZ36_9BACT</name>
<evidence type="ECO:0000256" key="3">
    <source>
        <dbReference type="ARBA" id="ARBA00022475"/>
    </source>
</evidence>
<feature type="transmembrane region" description="Helical" evidence="7">
    <location>
        <begin position="6"/>
        <end position="22"/>
    </location>
</feature>
<evidence type="ECO:0000256" key="7">
    <source>
        <dbReference type="SAM" id="Phobius"/>
    </source>
</evidence>
<feature type="transmembrane region" description="Helical" evidence="7">
    <location>
        <begin position="64"/>
        <end position="81"/>
    </location>
</feature>
<gene>
    <name evidence="9" type="ORF">A2175_00985</name>
</gene>
<dbReference type="PANTHER" id="PTHR33778:SF1">
    <property type="entry name" value="MAGNESIUM TRANSPORTER YHID-RELATED"/>
    <property type="match status" value="1"/>
</dbReference>
<comment type="caution">
    <text evidence="9">The sequence shown here is derived from an EMBL/GenBank/DDBJ whole genome shotgun (WGS) entry which is preliminary data.</text>
</comment>
<keyword evidence="3" id="KW-1003">Cell membrane</keyword>
<dbReference type="EMBL" id="MHLY01000008">
    <property type="protein sequence ID" value="OGZ18642.1"/>
    <property type="molecule type" value="Genomic_DNA"/>
</dbReference>
<feature type="domain" description="MgtC/SapB/SrpB/YhiD N-terminal" evidence="8">
    <location>
        <begin position="9"/>
        <end position="132"/>
    </location>
</feature>
<evidence type="ECO:0000256" key="4">
    <source>
        <dbReference type="ARBA" id="ARBA00022692"/>
    </source>
</evidence>
<organism evidence="9 10">
    <name type="scientific">Candidatus Nealsonbacteria bacterium RBG_13_42_11</name>
    <dbReference type="NCBI Taxonomy" id="1801663"/>
    <lineage>
        <taxon>Bacteria</taxon>
        <taxon>Candidatus Nealsoniibacteriota</taxon>
    </lineage>
</organism>
<feature type="transmembrane region" description="Helical" evidence="7">
    <location>
        <begin position="112"/>
        <end position="131"/>
    </location>
</feature>
<evidence type="ECO:0000256" key="1">
    <source>
        <dbReference type="ARBA" id="ARBA00004651"/>
    </source>
</evidence>
<dbReference type="AlphaFoldDB" id="A0A1G2DZ36"/>
<comment type="subcellular location">
    <subcellularLocation>
        <location evidence="1">Cell membrane</location>
        <topology evidence="1">Multi-pass membrane protein</topology>
    </subcellularLocation>
</comment>
<dbReference type="PANTHER" id="PTHR33778">
    <property type="entry name" value="PROTEIN MGTC"/>
    <property type="match status" value="1"/>
</dbReference>
<feature type="transmembrane region" description="Helical" evidence="7">
    <location>
        <begin position="34"/>
        <end position="52"/>
    </location>
</feature>
<evidence type="ECO:0000256" key="5">
    <source>
        <dbReference type="ARBA" id="ARBA00022989"/>
    </source>
</evidence>
<evidence type="ECO:0000313" key="10">
    <source>
        <dbReference type="Proteomes" id="UP000176755"/>
    </source>
</evidence>
<dbReference type="InterPro" id="IPR003416">
    <property type="entry name" value="MgtC/SapB/SrpB/YhiD_fam"/>
</dbReference>
<comment type="similarity">
    <text evidence="2">Belongs to the MgtC/SapB family.</text>
</comment>
<proteinExistence type="inferred from homology"/>
<evidence type="ECO:0000259" key="8">
    <source>
        <dbReference type="Pfam" id="PF02308"/>
    </source>
</evidence>
<dbReference type="GO" id="GO:0005886">
    <property type="term" value="C:plasma membrane"/>
    <property type="evidence" value="ECO:0007669"/>
    <property type="project" value="UniProtKB-SubCell"/>
</dbReference>
<keyword evidence="6 7" id="KW-0472">Membrane</keyword>
<protein>
    <recommendedName>
        <fullName evidence="8">MgtC/SapB/SrpB/YhiD N-terminal domain-containing protein</fullName>
    </recommendedName>
</protein>
<dbReference type="Pfam" id="PF02308">
    <property type="entry name" value="MgtC"/>
    <property type="match status" value="1"/>
</dbReference>
<evidence type="ECO:0000313" key="9">
    <source>
        <dbReference type="EMBL" id="OGZ18642.1"/>
    </source>
</evidence>